<gene>
    <name evidence="6" type="ORF">RNC47_04035</name>
</gene>
<dbReference type="SMART" id="SM00346">
    <property type="entry name" value="HTH_ICLR"/>
    <property type="match status" value="2"/>
</dbReference>
<evidence type="ECO:0000259" key="4">
    <source>
        <dbReference type="PROSITE" id="PS51077"/>
    </source>
</evidence>
<dbReference type="PROSITE" id="PS51077">
    <property type="entry name" value="HTH_ICLR"/>
    <property type="match status" value="2"/>
</dbReference>
<dbReference type="InterPro" id="IPR005471">
    <property type="entry name" value="Tscrpt_reg_IclR_N"/>
</dbReference>
<keyword evidence="3" id="KW-0804">Transcription</keyword>
<dbReference type="InterPro" id="IPR050707">
    <property type="entry name" value="HTH_MetabolicPath_Reg"/>
</dbReference>
<dbReference type="InterPro" id="IPR036390">
    <property type="entry name" value="WH_DNA-bd_sf"/>
</dbReference>
<evidence type="ECO:0000256" key="2">
    <source>
        <dbReference type="ARBA" id="ARBA00023125"/>
    </source>
</evidence>
<dbReference type="Gene3D" id="3.30.450.40">
    <property type="match status" value="2"/>
</dbReference>
<feature type="domain" description="IclR-ED" evidence="5">
    <location>
        <begin position="82"/>
        <end position="273"/>
    </location>
</feature>
<dbReference type="InterPro" id="IPR036388">
    <property type="entry name" value="WH-like_DNA-bd_sf"/>
</dbReference>
<keyword evidence="2" id="KW-0238">DNA-binding</keyword>
<dbReference type="Gene3D" id="1.10.10.10">
    <property type="entry name" value="Winged helix-like DNA-binding domain superfamily/Winged helix DNA-binding domain"/>
    <property type="match status" value="2"/>
</dbReference>
<keyword evidence="1" id="KW-0805">Transcription regulation</keyword>
<dbReference type="PANTHER" id="PTHR30136">
    <property type="entry name" value="HELIX-TURN-HELIX TRANSCRIPTIONAL REGULATOR, ICLR FAMILY"/>
    <property type="match status" value="1"/>
</dbReference>
<feature type="domain" description="IclR-ED" evidence="5">
    <location>
        <begin position="369"/>
        <end position="553"/>
    </location>
</feature>
<evidence type="ECO:0000313" key="7">
    <source>
        <dbReference type="Proteomes" id="UP001183420"/>
    </source>
</evidence>
<evidence type="ECO:0000313" key="6">
    <source>
        <dbReference type="EMBL" id="MDT0317507.1"/>
    </source>
</evidence>
<dbReference type="InterPro" id="IPR014757">
    <property type="entry name" value="Tscrpt_reg_IclR_C"/>
</dbReference>
<dbReference type="InterPro" id="IPR029016">
    <property type="entry name" value="GAF-like_dom_sf"/>
</dbReference>
<reference evidence="7" key="1">
    <citation type="submission" date="2023-07" db="EMBL/GenBank/DDBJ databases">
        <title>30 novel species of actinomycetes from the DSMZ collection.</title>
        <authorList>
            <person name="Nouioui I."/>
        </authorList>
    </citation>
    <scope>NUCLEOTIDE SEQUENCE [LARGE SCALE GENOMIC DNA]</scope>
    <source>
        <strain evidence="7">DSM 44918</strain>
    </source>
</reference>
<dbReference type="Proteomes" id="UP001183420">
    <property type="component" value="Unassembled WGS sequence"/>
</dbReference>
<keyword evidence="7" id="KW-1185">Reference proteome</keyword>
<protein>
    <submittedName>
        <fullName evidence="6">IclR family transcriptional regulator C-terminal domain-containing protein</fullName>
    </submittedName>
</protein>
<evidence type="ECO:0000259" key="5">
    <source>
        <dbReference type="PROSITE" id="PS51078"/>
    </source>
</evidence>
<dbReference type="NCBIfam" id="TIGR02431">
    <property type="entry name" value="pcaR_pcaU"/>
    <property type="match status" value="1"/>
</dbReference>
<comment type="caution">
    <text evidence="6">The sequence shown here is derived from an EMBL/GenBank/DDBJ whole genome shotgun (WGS) entry which is preliminary data.</text>
</comment>
<organism evidence="6 7">
    <name type="scientific">Streptomyces millisiae</name>
    <dbReference type="NCBI Taxonomy" id="3075542"/>
    <lineage>
        <taxon>Bacteria</taxon>
        <taxon>Bacillati</taxon>
        <taxon>Actinomycetota</taxon>
        <taxon>Actinomycetes</taxon>
        <taxon>Kitasatosporales</taxon>
        <taxon>Streptomycetaceae</taxon>
        <taxon>Streptomyces</taxon>
    </lineage>
</organism>
<feature type="domain" description="HTH iclR-type" evidence="4">
    <location>
        <begin position="304"/>
        <end position="375"/>
    </location>
</feature>
<dbReference type="EMBL" id="JAVREM010000002">
    <property type="protein sequence ID" value="MDT0317507.1"/>
    <property type="molecule type" value="Genomic_DNA"/>
</dbReference>
<accession>A0ABU2LIV7</accession>
<dbReference type="RefSeq" id="WP_311595535.1">
    <property type="nucleotide sequence ID" value="NZ_JAVREM010000002.1"/>
</dbReference>
<dbReference type="InterPro" id="IPR012794">
    <property type="entry name" value="PcaR_PcaU"/>
</dbReference>
<dbReference type="Pfam" id="PF09339">
    <property type="entry name" value="HTH_IclR"/>
    <property type="match status" value="2"/>
</dbReference>
<evidence type="ECO:0000256" key="1">
    <source>
        <dbReference type="ARBA" id="ARBA00023015"/>
    </source>
</evidence>
<dbReference type="SUPFAM" id="SSF46785">
    <property type="entry name" value="Winged helix' DNA-binding domain"/>
    <property type="match status" value="2"/>
</dbReference>
<dbReference type="Pfam" id="PF01614">
    <property type="entry name" value="IclR_C"/>
    <property type="match status" value="2"/>
</dbReference>
<evidence type="ECO:0000256" key="3">
    <source>
        <dbReference type="ARBA" id="ARBA00023163"/>
    </source>
</evidence>
<dbReference type="PROSITE" id="PS51078">
    <property type="entry name" value="ICLR_ED"/>
    <property type="match status" value="2"/>
</dbReference>
<dbReference type="PANTHER" id="PTHR30136:SF34">
    <property type="entry name" value="TRANSCRIPTIONAL REGULATOR"/>
    <property type="match status" value="1"/>
</dbReference>
<feature type="domain" description="HTH iclR-type" evidence="4">
    <location>
        <begin position="21"/>
        <end position="80"/>
    </location>
</feature>
<proteinExistence type="predicted"/>
<name>A0ABU2LIV7_9ACTN</name>
<sequence length="563" mass="60177">MTRPAAETVPAAAGAPPPESVTPLVRGLAVLRRLAVADGRLSVGDLVRATGLARSTVDRTLSTLARLGHVRLEDRYAVLAPPLMELGNVYLAAIRLPGELGPLVDRLADELDESVSLAVPDRDGVRFVYQATRRRTMSLAFRIGDLLPAESGAPGALFAADWGPDDWARWRDRRERDPLGAGFPAVPPEAARAAGSFERRIAAAGRRGWSEDDQLIEPGLVAVALPVRDGTGRAVGAASVVSHTSRHDVRSLTGQLLPRLRESVAAMEAVLAGPPPPRRDGGSTDRRHGELTRAAKRELGPGFVESLARGLGVLAAFDRVPGGPPAGATLAALAEATGLARATVRRALITLEHLGYVRCEGRRFHPEPRVLELGYAHLAGLPLSRLAQPHLVGLVARAHDSASMSVLVGDEIQYVARVPTVRIMSVDITVGTRFPAHATSMGRVLLAGLPPAERAARLDRLDLRPLTRRTITSRDRLSAELDRVAEAGYALVDEELEEGLRSLAVPVRDRAGRVVAAVNVSMHASRRTAEQAVVELLPALRDAAAGIEHDLRVAGRFTRVRIP</sequence>
<dbReference type="SUPFAM" id="SSF55781">
    <property type="entry name" value="GAF domain-like"/>
    <property type="match status" value="2"/>
</dbReference>